<reference evidence="9" key="1">
    <citation type="journal article" date="2019" name="bioRxiv">
        <title>Genome diversification in globally distributed novel marine Proteobacteria is linked to environmental adaptation.</title>
        <authorList>
            <person name="Zhou Z."/>
            <person name="Tran P.Q."/>
            <person name="Kieft K."/>
            <person name="Anantharaman K."/>
        </authorList>
    </citation>
    <scope>NUCLEOTIDE SEQUENCE [LARGE SCALE GENOMIC DNA]</scope>
</reference>
<evidence type="ECO:0000313" key="8">
    <source>
        <dbReference type="EMBL" id="HIA97760.1"/>
    </source>
</evidence>
<comment type="pathway">
    <text evidence="2">Quinol/quinone metabolism; menaquinone biosynthesis.</text>
</comment>
<protein>
    <submittedName>
        <fullName evidence="8">Prenyltransferase</fullName>
    </submittedName>
</protein>
<dbReference type="GO" id="GO:0004659">
    <property type="term" value="F:prenyltransferase activity"/>
    <property type="evidence" value="ECO:0007669"/>
    <property type="project" value="InterPro"/>
</dbReference>
<organism evidence="8 9">
    <name type="scientific">Marine Group III euryarchaeote</name>
    <dbReference type="NCBI Taxonomy" id="2173149"/>
    <lineage>
        <taxon>Archaea</taxon>
        <taxon>Methanobacteriati</taxon>
        <taxon>Thermoplasmatota</taxon>
        <taxon>Thermoplasmata</taxon>
        <taxon>Candidatus Thermoprofundales</taxon>
    </lineage>
</organism>
<evidence type="ECO:0000256" key="4">
    <source>
        <dbReference type="ARBA" id="ARBA00022679"/>
    </source>
</evidence>
<dbReference type="InterPro" id="IPR026046">
    <property type="entry name" value="UBIAD1"/>
</dbReference>
<dbReference type="PANTHER" id="PTHR13929">
    <property type="entry name" value="1,4-DIHYDROXY-2-NAPHTHOATE OCTAPRENYLTRANSFERASE"/>
    <property type="match status" value="1"/>
</dbReference>
<dbReference type="UniPathway" id="UPA00079"/>
<dbReference type="InterPro" id="IPR000537">
    <property type="entry name" value="UbiA_prenyltransferase"/>
</dbReference>
<dbReference type="Gene3D" id="1.10.357.140">
    <property type="entry name" value="UbiA prenyltransferase"/>
    <property type="match status" value="1"/>
</dbReference>
<keyword evidence="5" id="KW-0812">Transmembrane</keyword>
<evidence type="ECO:0000256" key="5">
    <source>
        <dbReference type="ARBA" id="ARBA00022692"/>
    </source>
</evidence>
<dbReference type="InterPro" id="IPR044878">
    <property type="entry name" value="UbiA_sf"/>
</dbReference>
<gene>
    <name evidence="8" type="ORF">EYO15_01070</name>
</gene>
<evidence type="ECO:0000256" key="2">
    <source>
        <dbReference type="ARBA" id="ARBA00004863"/>
    </source>
</evidence>
<keyword evidence="6" id="KW-1133">Transmembrane helix</keyword>
<dbReference type="CDD" id="cd13962">
    <property type="entry name" value="PT_UbiA_UBIAD1"/>
    <property type="match status" value="1"/>
</dbReference>
<evidence type="ECO:0000256" key="1">
    <source>
        <dbReference type="ARBA" id="ARBA00004651"/>
    </source>
</evidence>
<evidence type="ECO:0000313" key="9">
    <source>
        <dbReference type="Proteomes" id="UP000589132"/>
    </source>
</evidence>
<dbReference type="Proteomes" id="UP000589132">
    <property type="component" value="Unassembled WGS sequence"/>
</dbReference>
<dbReference type="AlphaFoldDB" id="A0A7C7KD20"/>
<sequence length="391" mass="43755">MSDSSLWERWRTIHKTANPLPDAPLDFISKWMLITRSYVFELDVYPGMIGILLALQFVHSSYSASLELGCSWVWAGIPCVLSEASRIIYYDGLIIIIGLMLAHASNNMINDFFDTLHGVDTEGYPRTQYGPHALIDNLISKNGLILAIFVCNVIDLLIAVYFYQKIGPEILYFVFAGLAISIFYVAKPIRLKNIGLGEFAIGLVYGPLMVGGTFMALTGESFGSQTLNNAFLVSIPFGLTVMTMIMGKHMDKYEADTAKPVHTLPVMIGMSWASKVSQATIVLFFIFSLLSVIQGHYAMAIVIFAMPRAMYVIKKFNEPVPDTQKEAFDIAFEVLPPHLKEKVIEKDMKDIFPVWPLWYVAWAFHFVKIAGATFVLGLIIDTLIVLEIIPL</sequence>
<keyword evidence="7" id="KW-0472">Membrane</keyword>
<evidence type="ECO:0000256" key="3">
    <source>
        <dbReference type="ARBA" id="ARBA00022428"/>
    </source>
</evidence>
<dbReference type="GO" id="GO:0005886">
    <property type="term" value="C:plasma membrane"/>
    <property type="evidence" value="ECO:0007669"/>
    <property type="project" value="UniProtKB-SubCell"/>
</dbReference>
<dbReference type="Pfam" id="PF01040">
    <property type="entry name" value="UbiA"/>
    <property type="match status" value="1"/>
</dbReference>
<dbReference type="EMBL" id="DTTC01000050">
    <property type="protein sequence ID" value="HIA97760.1"/>
    <property type="molecule type" value="Genomic_DNA"/>
</dbReference>
<keyword evidence="3" id="KW-0474">Menaquinone biosynthesis</keyword>
<keyword evidence="4 8" id="KW-0808">Transferase</keyword>
<name>A0A7C7KD20_9ARCH</name>
<proteinExistence type="predicted"/>
<dbReference type="PANTHER" id="PTHR13929:SF0">
    <property type="entry name" value="UBIA PRENYLTRANSFERASE DOMAIN-CONTAINING PROTEIN 1"/>
    <property type="match status" value="1"/>
</dbReference>
<dbReference type="GO" id="GO:0009234">
    <property type="term" value="P:menaquinone biosynthetic process"/>
    <property type="evidence" value="ECO:0007669"/>
    <property type="project" value="UniProtKB-UniPathway"/>
</dbReference>
<dbReference type="GO" id="GO:0042371">
    <property type="term" value="P:vitamin K biosynthetic process"/>
    <property type="evidence" value="ECO:0007669"/>
    <property type="project" value="TreeGrafter"/>
</dbReference>
<evidence type="ECO:0000256" key="7">
    <source>
        <dbReference type="ARBA" id="ARBA00023136"/>
    </source>
</evidence>
<comment type="caution">
    <text evidence="8">The sequence shown here is derived from an EMBL/GenBank/DDBJ whole genome shotgun (WGS) entry which is preliminary data.</text>
</comment>
<evidence type="ECO:0000256" key="6">
    <source>
        <dbReference type="ARBA" id="ARBA00022989"/>
    </source>
</evidence>
<comment type="subcellular location">
    <subcellularLocation>
        <location evidence="1">Cell membrane</location>
        <topology evidence="1">Multi-pass membrane protein</topology>
    </subcellularLocation>
</comment>
<accession>A0A7C7KD20</accession>